<dbReference type="EMBL" id="JASJQH010006985">
    <property type="protein sequence ID" value="KAK9721270.1"/>
    <property type="molecule type" value="Genomic_DNA"/>
</dbReference>
<comment type="caution">
    <text evidence="11">The sequence shown here is derived from an EMBL/GenBank/DDBJ whole genome shotgun (WGS) entry which is preliminary data.</text>
</comment>
<keyword evidence="3 9" id="KW-0690">Ribosome biogenesis</keyword>
<evidence type="ECO:0000256" key="5">
    <source>
        <dbReference type="ARBA" id="ARBA00023054"/>
    </source>
</evidence>
<reference evidence="11 12" key="1">
    <citation type="submission" date="2023-04" db="EMBL/GenBank/DDBJ databases">
        <title>Genome of Basidiobolus ranarum AG-B5.</title>
        <authorList>
            <person name="Stajich J.E."/>
            <person name="Carter-House D."/>
            <person name="Gryganskyi A."/>
        </authorList>
    </citation>
    <scope>NUCLEOTIDE SEQUENCE [LARGE SCALE GENOMIC DNA]</scope>
    <source>
        <strain evidence="11 12">AG-B5</strain>
    </source>
</reference>
<feature type="region of interest" description="Disordered" evidence="10">
    <location>
        <begin position="30"/>
        <end position="112"/>
    </location>
</feature>
<evidence type="ECO:0000313" key="12">
    <source>
        <dbReference type="Proteomes" id="UP001479436"/>
    </source>
</evidence>
<dbReference type="PANTHER" id="PTHR21738">
    <property type="entry name" value="RIBOSOMAL RNA PROCESSING PROTEIN 36 HOMOLOG"/>
    <property type="match status" value="1"/>
</dbReference>
<keyword evidence="5" id="KW-0175">Coiled coil</keyword>
<feature type="region of interest" description="Disordered" evidence="10">
    <location>
        <begin position="226"/>
        <end position="248"/>
    </location>
</feature>
<evidence type="ECO:0000256" key="1">
    <source>
        <dbReference type="ARBA" id="ARBA00004604"/>
    </source>
</evidence>
<name>A0ABR2W6W8_9FUNG</name>
<keyword evidence="7 9" id="KW-0687">Ribonucleoprotein</keyword>
<proteinExistence type="inferred from homology"/>
<gene>
    <name evidence="11" type="primary">RRP36</name>
    <name evidence="11" type="ORF">K7432_003536</name>
</gene>
<comment type="subunit">
    <text evidence="9">Associates with 90S and pre-40S pre-ribosomal particles.</text>
</comment>
<evidence type="ECO:0000256" key="8">
    <source>
        <dbReference type="ARBA" id="ARBA00025053"/>
    </source>
</evidence>
<keyword evidence="6 9" id="KW-0539">Nucleus</keyword>
<feature type="compositionally biased region" description="Basic residues" evidence="10">
    <location>
        <begin position="169"/>
        <end position="180"/>
    </location>
</feature>
<sequence length="248" mass="29136">MPRNDSEEITFEQLAKIQKEIGLKEFHKKFRTKAKVAEESEEEDEELSSEVESSEEDSDSGPEEVATSTKGRGSKKKPMEITSKRPVSRRRTVVEGSKPKTRDPRFDNLSGKLNEEMFGKSYQFLQDYKSDELRMLRENISKERDPKQVEKLKSQLQRMQSQQAATNEKHRKQDIKHNRKKAEMELVSKGKKPFFLKRAELKKLELMDKFKSIKESGNIDKVIEKRRKHNAAKQHTRIPFKRRRTGEQ</sequence>
<keyword evidence="4 9" id="KW-0698">rRNA processing</keyword>
<dbReference type="PANTHER" id="PTHR21738:SF0">
    <property type="entry name" value="RIBOSOMAL RNA PROCESSING PROTEIN 36 HOMOLOG"/>
    <property type="match status" value="1"/>
</dbReference>
<feature type="compositionally biased region" description="Polar residues" evidence="10">
    <location>
        <begin position="154"/>
        <end position="166"/>
    </location>
</feature>
<feature type="region of interest" description="Disordered" evidence="10">
    <location>
        <begin position="154"/>
        <end position="186"/>
    </location>
</feature>
<evidence type="ECO:0000256" key="7">
    <source>
        <dbReference type="ARBA" id="ARBA00023274"/>
    </source>
</evidence>
<accession>A0ABR2W6W8</accession>
<comment type="function">
    <text evidence="8 9">Component of the 90S pre-ribosome involved in the maturation of rRNAs. Required for early cleavages of the pre-RNAs in the 40S ribosomal subunit maturation pathway.</text>
</comment>
<evidence type="ECO:0000256" key="2">
    <source>
        <dbReference type="ARBA" id="ARBA00009418"/>
    </source>
</evidence>
<dbReference type="Pfam" id="PF06102">
    <property type="entry name" value="RRP36"/>
    <property type="match status" value="1"/>
</dbReference>
<keyword evidence="12" id="KW-1185">Reference proteome</keyword>
<evidence type="ECO:0000256" key="3">
    <source>
        <dbReference type="ARBA" id="ARBA00022517"/>
    </source>
</evidence>
<evidence type="ECO:0000256" key="6">
    <source>
        <dbReference type="ARBA" id="ARBA00023242"/>
    </source>
</evidence>
<dbReference type="Proteomes" id="UP001479436">
    <property type="component" value="Unassembled WGS sequence"/>
</dbReference>
<feature type="compositionally biased region" description="Acidic residues" evidence="10">
    <location>
        <begin position="39"/>
        <end position="62"/>
    </location>
</feature>
<comment type="subcellular location">
    <subcellularLocation>
        <location evidence="1 9">Nucleus</location>
        <location evidence="1 9">Nucleolus</location>
    </subcellularLocation>
</comment>
<evidence type="ECO:0000256" key="9">
    <source>
        <dbReference type="RuleBase" id="RU368027"/>
    </source>
</evidence>
<organism evidence="11 12">
    <name type="scientific">Basidiobolus ranarum</name>
    <dbReference type="NCBI Taxonomy" id="34480"/>
    <lineage>
        <taxon>Eukaryota</taxon>
        <taxon>Fungi</taxon>
        <taxon>Fungi incertae sedis</taxon>
        <taxon>Zoopagomycota</taxon>
        <taxon>Entomophthoromycotina</taxon>
        <taxon>Basidiobolomycetes</taxon>
        <taxon>Basidiobolales</taxon>
        <taxon>Basidiobolaceae</taxon>
        <taxon>Basidiobolus</taxon>
    </lineage>
</organism>
<dbReference type="InterPro" id="IPR009292">
    <property type="entry name" value="RRP36"/>
</dbReference>
<evidence type="ECO:0000313" key="11">
    <source>
        <dbReference type="EMBL" id="KAK9721270.1"/>
    </source>
</evidence>
<protein>
    <recommendedName>
        <fullName evidence="9">rRNA biogenesis protein RRP36</fullName>
    </recommendedName>
</protein>
<evidence type="ECO:0000256" key="10">
    <source>
        <dbReference type="SAM" id="MobiDB-lite"/>
    </source>
</evidence>
<evidence type="ECO:0000256" key="4">
    <source>
        <dbReference type="ARBA" id="ARBA00022552"/>
    </source>
</evidence>
<feature type="compositionally biased region" description="Basic and acidic residues" evidence="10">
    <location>
        <begin position="97"/>
        <end position="106"/>
    </location>
</feature>
<comment type="similarity">
    <text evidence="2 9">Belongs to the RRP36 family.</text>
</comment>